<proteinExistence type="predicted"/>
<dbReference type="AlphaFoldDB" id="A0A0A9H7M8"/>
<organism evidence="1">
    <name type="scientific">Arundo donax</name>
    <name type="common">Giant reed</name>
    <name type="synonym">Donax arundinaceus</name>
    <dbReference type="NCBI Taxonomy" id="35708"/>
    <lineage>
        <taxon>Eukaryota</taxon>
        <taxon>Viridiplantae</taxon>
        <taxon>Streptophyta</taxon>
        <taxon>Embryophyta</taxon>
        <taxon>Tracheophyta</taxon>
        <taxon>Spermatophyta</taxon>
        <taxon>Magnoliopsida</taxon>
        <taxon>Liliopsida</taxon>
        <taxon>Poales</taxon>
        <taxon>Poaceae</taxon>
        <taxon>PACMAD clade</taxon>
        <taxon>Arundinoideae</taxon>
        <taxon>Arundineae</taxon>
        <taxon>Arundo</taxon>
    </lineage>
</organism>
<dbReference type="EMBL" id="GBRH01167030">
    <property type="protein sequence ID" value="JAE30866.1"/>
    <property type="molecule type" value="Transcribed_RNA"/>
</dbReference>
<accession>A0A0A9H7M8</accession>
<name>A0A0A9H7M8_ARUDO</name>
<evidence type="ECO:0000313" key="1">
    <source>
        <dbReference type="EMBL" id="JAE30866.1"/>
    </source>
</evidence>
<reference evidence="1" key="2">
    <citation type="journal article" date="2015" name="Data Brief">
        <title>Shoot transcriptome of the giant reed, Arundo donax.</title>
        <authorList>
            <person name="Barrero R.A."/>
            <person name="Guerrero F.D."/>
            <person name="Moolhuijzen P."/>
            <person name="Goolsby J.A."/>
            <person name="Tidwell J."/>
            <person name="Bellgard S.E."/>
            <person name="Bellgard M.I."/>
        </authorList>
    </citation>
    <scope>NUCLEOTIDE SEQUENCE</scope>
    <source>
        <tissue evidence="1">Shoot tissue taken approximately 20 cm above the soil surface</tissue>
    </source>
</reference>
<protein>
    <submittedName>
        <fullName evidence="1">Uncharacterized protein</fullName>
    </submittedName>
</protein>
<reference evidence="1" key="1">
    <citation type="submission" date="2014-09" db="EMBL/GenBank/DDBJ databases">
        <authorList>
            <person name="Magalhaes I.L.F."/>
            <person name="Oliveira U."/>
            <person name="Santos F.R."/>
            <person name="Vidigal T.H.D.A."/>
            <person name="Brescovit A.D."/>
            <person name="Santos A.J."/>
        </authorList>
    </citation>
    <scope>NUCLEOTIDE SEQUENCE</scope>
    <source>
        <tissue evidence="1">Shoot tissue taken approximately 20 cm above the soil surface</tissue>
    </source>
</reference>
<sequence length="52" mass="5869">MVANMRKRTPLFWTSSLSEKLSVKPRSKFITNSQAPNSHSIVAIRNSQVPNL</sequence>